<dbReference type="AlphaFoldDB" id="A0A6G1J3A7"/>
<sequence length="406" mass="42363">MGPLAGVPKLSRLSLLFLIATTLPSAQASHLLLRQAQTCGGDSSLQQCGGDLPASFCCGSDKVCTRVNTTDIQSVVCCPKGQDCSAIQPVPCDVSLYNATLHPDNQIHIANTSSIELPTCGTSCCPLGYACNGGMCSLSKAAPSPTSASPSPSSTNPASASQTSGCAAPTTQSSSGFDGKSFAAGFFPGIVIGALGVLGLMWIIKKRREADKNRYSGDFGHVARTISDPIYDPMHAARVDFIRRGSQSVSSTPTPQKAIGTKAAGGGGGGGGLTPKIKSMWDRTPKLGGFSGWSGLPSNPAPPPPAVRAGDRDPYRTPGQTPPRTTSRRVSKSKRPLATRSTSTETIDVLMPAPSFLEPPKALGMRENRLTQDSCHTTFTKLMERAGYGVDTQESVRNFSSPGRAR</sequence>
<evidence type="ECO:0008006" key="6">
    <source>
        <dbReference type="Google" id="ProtNLM"/>
    </source>
</evidence>
<dbReference type="Proteomes" id="UP000799291">
    <property type="component" value="Unassembled WGS sequence"/>
</dbReference>
<keyword evidence="2" id="KW-1133">Transmembrane helix</keyword>
<proteinExistence type="predicted"/>
<feature type="region of interest" description="Disordered" evidence="1">
    <location>
        <begin position="246"/>
        <end position="344"/>
    </location>
</feature>
<evidence type="ECO:0000313" key="4">
    <source>
        <dbReference type="EMBL" id="KAF2684715.1"/>
    </source>
</evidence>
<dbReference type="OrthoDB" id="5338512at2759"/>
<feature type="region of interest" description="Disordered" evidence="1">
    <location>
        <begin position="146"/>
        <end position="172"/>
    </location>
</feature>
<feature type="chain" id="PRO_5026112816" description="Mid2 domain-containing protein" evidence="3">
    <location>
        <begin position="29"/>
        <end position="406"/>
    </location>
</feature>
<protein>
    <recommendedName>
        <fullName evidence="6">Mid2 domain-containing protein</fullName>
    </recommendedName>
</protein>
<keyword evidence="2" id="KW-0812">Transmembrane</keyword>
<evidence type="ECO:0000256" key="2">
    <source>
        <dbReference type="SAM" id="Phobius"/>
    </source>
</evidence>
<dbReference type="EMBL" id="MU005580">
    <property type="protein sequence ID" value="KAF2684715.1"/>
    <property type="molecule type" value="Genomic_DNA"/>
</dbReference>
<accession>A0A6G1J3A7</accession>
<evidence type="ECO:0000256" key="3">
    <source>
        <dbReference type="SAM" id="SignalP"/>
    </source>
</evidence>
<reference evidence="4" key="1">
    <citation type="journal article" date="2020" name="Stud. Mycol.">
        <title>101 Dothideomycetes genomes: a test case for predicting lifestyles and emergence of pathogens.</title>
        <authorList>
            <person name="Haridas S."/>
            <person name="Albert R."/>
            <person name="Binder M."/>
            <person name="Bloem J."/>
            <person name="Labutti K."/>
            <person name="Salamov A."/>
            <person name="Andreopoulos B."/>
            <person name="Baker S."/>
            <person name="Barry K."/>
            <person name="Bills G."/>
            <person name="Bluhm B."/>
            <person name="Cannon C."/>
            <person name="Castanera R."/>
            <person name="Culley D."/>
            <person name="Daum C."/>
            <person name="Ezra D."/>
            <person name="Gonzalez J."/>
            <person name="Henrissat B."/>
            <person name="Kuo A."/>
            <person name="Liang C."/>
            <person name="Lipzen A."/>
            <person name="Lutzoni F."/>
            <person name="Magnuson J."/>
            <person name="Mondo S."/>
            <person name="Nolan M."/>
            <person name="Ohm R."/>
            <person name="Pangilinan J."/>
            <person name="Park H.-J."/>
            <person name="Ramirez L."/>
            <person name="Alfaro M."/>
            <person name="Sun H."/>
            <person name="Tritt A."/>
            <person name="Yoshinaga Y."/>
            <person name="Zwiers L.-H."/>
            <person name="Turgeon B."/>
            <person name="Goodwin S."/>
            <person name="Spatafora J."/>
            <person name="Crous P."/>
            <person name="Grigoriev I."/>
        </authorList>
    </citation>
    <scope>NUCLEOTIDE SEQUENCE</scope>
    <source>
        <strain evidence="4">CBS 122367</strain>
    </source>
</reference>
<keyword evidence="5" id="KW-1185">Reference proteome</keyword>
<feature type="compositionally biased region" description="Polar residues" evidence="1">
    <location>
        <begin position="246"/>
        <end position="255"/>
    </location>
</feature>
<organism evidence="4 5">
    <name type="scientific">Lentithecium fluviatile CBS 122367</name>
    <dbReference type="NCBI Taxonomy" id="1168545"/>
    <lineage>
        <taxon>Eukaryota</taxon>
        <taxon>Fungi</taxon>
        <taxon>Dikarya</taxon>
        <taxon>Ascomycota</taxon>
        <taxon>Pezizomycotina</taxon>
        <taxon>Dothideomycetes</taxon>
        <taxon>Pleosporomycetidae</taxon>
        <taxon>Pleosporales</taxon>
        <taxon>Massarineae</taxon>
        <taxon>Lentitheciaceae</taxon>
        <taxon>Lentithecium</taxon>
    </lineage>
</organism>
<name>A0A6G1J3A7_9PLEO</name>
<evidence type="ECO:0000313" key="5">
    <source>
        <dbReference type="Proteomes" id="UP000799291"/>
    </source>
</evidence>
<feature type="signal peptide" evidence="3">
    <location>
        <begin position="1"/>
        <end position="28"/>
    </location>
</feature>
<feature type="compositionally biased region" description="Gly residues" evidence="1">
    <location>
        <begin position="263"/>
        <end position="273"/>
    </location>
</feature>
<feature type="compositionally biased region" description="Low complexity" evidence="1">
    <location>
        <begin position="146"/>
        <end position="164"/>
    </location>
</feature>
<feature type="transmembrane region" description="Helical" evidence="2">
    <location>
        <begin position="182"/>
        <end position="204"/>
    </location>
</feature>
<gene>
    <name evidence="4" type="ORF">K458DRAFT_417584</name>
</gene>
<keyword evidence="2" id="KW-0472">Membrane</keyword>
<keyword evidence="3" id="KW-0732">Signal</keyword>
<evidence type="ECO:0000256" key="1">
    <source>
        <dbReference type="SAM" id="MobiDB-lite"/>
    </source>
</evidence>
<feature type="compositionally biased region" description="Basic residues" evidence="1">
    <location>
        <begin position="326"/>
        <end position="337"/>
    </location>
</feature>